<proteinExistence type="evidence at transcript level"/>
<sequence length="93" mass="10200">MGACCCCCSREDGYNEESTRCICARCCCPSCIACCCGGDTIRRIPRYLQNVSTIFILHVSSSGWKGVITALYVTSKERTQGLQVQDCPNSSKR</sequence>
<protein>
    <submittedName>
        <fullName evidence="1">Uncharacterized protein</fullName>
    </submittedName>
</protein>
<organism evidence="1">
    <name type="scientific">Picea sitchensis</name>
    <name type="common">Sitka spruce</name>
    <name type="synonym">Pinus sitchensis</name>
    <dbReference type="NCBI Taxonomy" id="3332"/>
    <lineage>
        <taxon>Eukaryota</taxon>
        <taxon>Viridiplantae</taxon>
        <taxon>Streptophyta</taxon>
        <taxon>Embryophyta</taxon>
        <taxon>Tracheophyta</taxon>
        <taxon>Spermatophyta</taxon>
        <taxon>Pinopsida</taxon>
        <taxon>Pinidae</taxon>
        <taxon>Conifers I</taxon>
        <taxon>Pinales</taxon>
        <taxon>Pinaceae</taxon>
        <taxon>Picea</taxon>
    </lineage>
</organism>
<accession>A9NZ31</accession>
<reference evidence="1" key="1">
    <citation type="journal article" date="2008" name="BMC Genomics">
        <title>A conifer genomics resource of 200,000 spruce (Picea spp.) ESTs and 6,464 high-quality, sequence-finished full-length cDNAs for Sitka spruce (Picea sitchensis).</title>
        <authorList>
            <person name="Ralph S.G."/>
            <person name="Chun H.J."/>
            <person name="Kolosova N."/>
            <person name="Cooper D."/>
            <person name="Oddy C."/>
            <person name="Ritland C.E."/>
            <person name="Kirkpatrick R."/>
            <person name="Moore R."/>
            <person name="Barber S."/>
            <person name="Holt R.A."/>
            <person name="Jones S.J."/>
            <person name="Marra M.A."/>
            <person name="Douglas C.J."/>
            <person name="Ritland K."/>
            <person name="Bohlmann J."/>
        </authorList>
    </citation>
    <scope>NUCLEOTIDE SEQUENCE</scope>
    <source>
        <tissue evidence="1">Bark</tissue>
    </source>
</reference>
<evidence type="ECO:0000313" key="1">
    <source>
        <dbReference type="EMBL" id="ABK25892.1"/>
    </source>
</evidence>
<dbReference type="EMBL" id="EF086634">
    <property type="protein sequence ID" value="ABK25892.1"/>
    <property type="molecule type" value="mRNA"/>
</dbReference>
<dbReference type="AlphaFoldDB" id="A9NZ31"/>
<name>A9NZ31_PICSI</name>